<evidence type="ECO:0000313" key="13">
    <source>
        <dbReference type="Proteomes" id="UP000006038"/>
    </source>
</evidence>
<keyword evidence="13" id="KW-1185">Reference proteome</keyword>
<evidence type="ECO:0000256" key="5">
    <source>
        <dbReference type="ARBA" id="ARBA00022722"/>
    </source>
</evidence>
<evidence type="ECO:0000256" key="4">
    <source>
        <dbReference type="ARBA" id="ARBA00022552"/>
    </source>
</evidence>
<feature type="region of interest" description="Disordered" evidence="10">
    <location>
        <begin position="264"/>
        <end position="288"/>
    </location>
</feature>
<dbReference type="InterPro" id="IPR036397">
    <property type="entry name" value="RNaseH_sf"/>
</dbReference>
<evidence type="ECO:0000256" key="8">
    <source>
        <dbReference type="ARBA" id="ARBA00023242"/>
    </source>
</evidence>
<evidence type="ECO:0000259" key="11">
    <source>
        <dbReference type="SMART" id="SM00479"/>
    </source>
</evidence>
<evidence type="ECO:0000256" key="7">
    <source>
        <dbReference type="ARBA" id="ARBA00022839"/>
    </source>
</evidence>
<dbReference type="GO" id="GO:0005634">
    <property type="term" value="C:nucleus"/>
    <property type="evidence" value="ECO:0007669"/>
    <property type="project" value="UniProtKB-SubCell"/>
</dbReference>
<accession>J3MSN2</accession>
<dbReference type="SMART" id="SM00479">
    <property type="entry name" value="EXOIII"/>
    <property type="match status" value="1"/>
</dbReference>
<dbReference type="OrthoDB" id="16516at2759"/>
<dbReference type="PANTHER" id="PTHR12801">
    <property type="entry name" value="RNA EXONUCLEASE REXO1 / RECO3 FAMILY MEMBER-RELATED"/>
    <property type="match status" value="1"/>
</dbReference>
<dbReference type="FunFam" id="3.30.420.10:FF:000007">
    <property type="entry name" value="Interferon-stimulated exonuclease gene 20"/>
    <property type="match status" value="1"/>
</dbReference>
<proteinExistence type="inferred from homology"/>
<organism evidence="12">
    <name type="scientific">Oryza brachyantha</name>
    <name type="common">malo sina</name>
    <dbReference type="NCBI Taxonomy" id="4533"/>
    <lineage>
        <taxon>Eukaryota</taxon>
        <taxon>Viridiplantae</taxon>
        <taxon>Streptophyta</taxon>
        <taxon>Embryophyta</taxon>
        <taxon>Tracheophyta</taxon>
        <taxon>Spermatophyta</taxon>
        <taxon>Magnoliopsida</taxon>
        <taxon>Liliopsida</taxon>
        <taxon>Poales</taxon>
        <taxon>Poaceae</taxon>
        <taxon>BOP clade</taxon>
        <taxon>Oryzoideae</taxon>
        <taxon>Oryzeae</taxon>
        <taxon>Oryzinae</taxon>
        <taxon>Oryza</taxon>
    </lineage>
</organism>
<reference evidence="12" key="2">
    <citation type="submission" date="2013-04" db="UniProtKB">
        <authorList>
            <consortium name="EnsemblPlants"/>
        </authorList>
    </citation>
    <scope>IDENTIFICATION</scope>
</reference>
<keyword evidence="4" id="KW-0698">rRNA processing</keyword>
<feature type="compositionally biased region" description="Basic residues" evidence="10">
    <location>
        <begin position="20"/>
        <end position="29"/>
    </location>
</feature>
<dbReference type="eggNOG" id="KOG2249">
    <property type="taxonomic scope" value="Eukaryota"/>
</dbReference>
<keyword evidence="8" id="KW-0539">Nucleus</keyword>
<dbReference type="PANTHER" id="PTHR12801:SF45">
    <property type="entry name" value="RNA EXONUCLEASE 4"/>
    <property type="match status" value="1"/>
</dbReference>
<dbReference type="CDD" id="cd06144">
    <property type="entry name" value="REX4_like"/>
    <property type="match status" value="1"/>
</dbReference>
<sequence>MAPPPPPAATPAASANPSRNPKRKPKPKPKAAALNPNWAQLQSKLPRPAATLLGKRKNRPDHPSPAPAPTEPSPPAEAVEVKLEPTSDDTSLTKAVAVDCEMVGVGVGGSKSALGRVTLVNSWGNVVYDEYVRPVEWIVDYRTHISGIRPKHMNKAKDFWVVQKDVAELIKGRILVGHALHHDLKVLLLSHPKKDIRDTSEYEAFRREGRTRSLKDLTAEVLYAKIQQKEHCPIEDARAAMFIYNKHKKAWEKNMKEQFRFKKKFKKQGKKKSGEGNGNDPNVPTILL</sequence>
<evidence type="ECO:0000313" key="12">
    <source>
        <dbReference type="EnsemblPlants" id="OB08G21120.1"/>
    </source>
</evidence>
<feature type="region of interest" description="Disordered" evidence="10">
    <location>
        <begin position="1"/>
        <end position="77"/>
    </location>
</feature>
<comment type="function">
    <text evidence="9">Exoribonuclease involved in ribosome biosynthesis. Involved in the processing of ITS1, the internal transcribed spacer localized between the 18S and 5.8S rRNAs.</text>
</comment>
<feature type="compositionally biased region" description="Low complexity" evidence="10">
    <location>
        <begin position="10"/>
        <end position="19"/>
    </location>
</feature>
<keyword evidence="5" id="KW-0540">Nuclease</keyword>
<evidence type="ECO:0000256" key="3">
    <source>
        <dbReference type="ARBA" id="ARBA00016937"/>
    </source>
</evidence>
<evidence type="ECO:0000256" key="9">
    <source>
        <dbReference type="ARBA" id="ARBA00025599"/>
    </source>
</evidence>
<evidence type="ECO:0000256" key="1">
    <source>
        <dbReference type="ARBA" id="ARBA00004123"/>
    </source>
</evidence>
<dbReference type="InterPro" id="IPR012337">
    <property type="entry name" value="RNaseH-like_sf"/>
</dbReference>
<dbReference type="GO" id="GO:0003676">
    <property type="term" value="F:nucleic acid binding"/>
    <property type="evidence" value="ECO:0007669"/>
    <property type="project" value="InterPro"/>
</dbReference>
<dbReference type="InterPro" id="IPR047021">
    <property type="entry name" value="REXO1/3/4-like"/>
</dbReference>
<dbReference type="SUPFAM" id="SSF53098">
    <property type="entry name" value="Ribonuclease H-like"/>
    <property type="match status" value="1"/>
</dbReference>
<name>J3MSN2_ORYBR</name>
<dbReference type="EnsemblPlants" id="OB08G21120.1">
    <property type="protein sequence ID" value="OB08G21120.1"/>
    <property type="gene ID" value="OB08G21120"/>
</dbReference>
<reference evidence="12" key="1">
    <citation type="journal article" date="2013" name="Nat. Commun.">
        <title>Whole-genome sequencing of Oryza brachyantha reveals mechanisms underlying Oryza genome evolution.</title>
        <authorList>
            <person name="Chen J."/>
            <person name="Huang Q."/>
            <person name="Gao D."/>
            <person name="Wang J."/>
            <person name="Lang Y."/>
            <person name="Liu T."/>
            <person name="Li B."/>
            <person name="Bai Z."/>
            <person name="Luis Goicoechea J."/>
            <person name="Liang C."/>
            <person name="Chen C."/>
            <person name="Zhang W."/>
            <person name="Sun S."/>
            <person name="Liao Y."/>
            <person name="Zhang X."/>
            <person name="Yang L."/>
            <person name="Song C."/>
            <person name="Wang M."/>
            <person name="Shi J."/>
            <person name="Liu G."/>
            <person name="Liu J."/>
            <person name="Zhou H."/>
            <person name="Zhou W."/>
            <person name="Yu Q."/>
            <person name="An N."/>
            <person name="Chen Y."/>
            <person name="Cai Q."/>
            <person name="Wang B."/>
            <person name="Liu B."/>
            <person name="Min J."/>
            <person name="Huang Y."/>
            <person name="Wu H."/>
            <person name="Li Z."/>
            <person name="Zhang Y."/>
            <person name="Yin Y."/>
            <person name="Song W."/>
            <person name="Jiang J."/>
            <person name="Jackson S.A."/>
            <person name="Wing R.A."/>
            <person name="Wang J."/>
            <person name="Chen M."/>
        </authorList>
    </citation>
    <scope>NUCLEOTIDE SEQUENCE [LARGE SCALE GENOMIC DNA]</scope>
    <source>
        <strain evidence="12">cv. IRGC 101232</strain>
    </source>
</reference>
<dbReference type="Gramene" id="OB08G21120.1">
    <property type="protein sequence ID" value="OB08G21120.1"/>
    <property type="gene ID" value="OB08G21120"/>
</dbReference>
<dbReference type="InterPro" id="IPR037431">
    <property type="entry name" value="REX4_DEDDh_dom"/>
</dbReference>
<dbReference type="STRING" id="4533.J3MSN2"/>
<comment type="similarity">
    <text evidence="2">Belongs to the REXO4 family.</text>
</comment>
<dbReference type="InterPro" id="IPR013520">
    <property type="entry name" value="Ribonucl_H"/>
</dbReference>
<feature type="compositionally biased region" description="Pro residues" evidence="10">
    <location>
        <begin position="63"/>
        <end position="75"/>
    </location>
</feature>
<evidence type="ECO:0000256" key="6">
    <source>
        <dbReference type="ARBA" id="ARBA00022801"/>
    </source>
</evidence>
<dbReference type="Gene3D" id="3.30.420.10">
    <property type="entry name" value="Ribonuclease H-like superfamily/Ribonuclease H"/>
    <property type="match status" value="1"/>
</dbReference>
<protein>
    <recommendedName>
        <fullName evidence="3">RNA exonuclease 4</fullName>
    </recommendedName>
</protein>
<comment type="subcellular location">
    <subcellularLocation>
        <location evidence="1">Nucleus</location>
    </subcellularLocation>
</comment>
<dbReference type="AlphaFoldDB" id="J3MSN2"/>
<dbReference type="Proteomes" id="UP000006038">
    <property type="component" value="Chromosome 8"/>
</dbReference>
<dbReference type="GO" id="GO:0008408">
    <property type="term" value="F:3'-5' exonuclease activity"/>
    <property type="evidence" value="ECO:0007669"/>
    <property type="project" value="InterPro"/>
</dbReference>
<dbReference type="HOGENOM" id="CLU_022453_2_2_1"/>
<evidence type="ECO:0000256" key="2">
    <source>
        <dbReference type="ARBA" id="ARBA00010489"/>
    </source>
</evidence>
<evidence type="ECO:0000256" key="10">
    <source>
        <dbReference type="SAM" id="MobiDB-lite"/>
    </source>
</evidence>
<keyword evidence="7" id="KW-0269">Exonuclease</keyword>
<dbReference type="OMA" id="ANSNWLA"/>
<keyword evidence="6" id="KW-0378">Hydrolase</keyword>
<feature type="domain" description="Exonuclease" evidence="11">
    <location>
        <begin position="94"/>
        <end position="253"/>
    </location>
</feature>
<dbReference type="GO" id="GO:0006364">
    <property type="term" value="P:rRNA processing"/>
    <property type="evidence" value="ECO:0007669"/>
    <property type="project" value="UniProtKB-KW"/>
</dbReference>
<dbReference type="Pfam" id="PF00929">
    <property type="entry name" value="RNase_T"/>
    <property type="match status" value="1"/>
</dbReference>